<name>A0ABN7T4J6_OIKDI</name>
<dbReference type="EMBL" id="OU015567">
    <property type="protein sequence ID" value="CAG5110577.1"/>
    <property type="molecule type" value="Genomic_DNA"/>
</dbReference>
<keyword evidence="4" id="KW-1185">Reference proteome</keyword>
<dbReference type="Gene3D" id="1.10.238.10">
    <property type="entry name" value="EF-hand"/>
    <property type="match status" value="1"/>
</dbReference>
<feature type="chain" id="PRO_5045823133" evidence="2">
    <location>
        <begin position="19"/>
        <end position="214"/>
    </location>
</feature>
<proteinExistence type="predicted"/>
<protein>
    <submittedName>
        <fullName evidence="3">Oidioi.mRNA.OKI2018_I69.chr2.g4963.t1.cds</fullName>
    </submittedName>
</protein>
<feature type="signal peptide" evidence="2">
    <location>
        <begin position="1"/>
        <end position="18"/>
    </location>
</feature>
<dbReference type="InterPro" id="IPR018247">
    <property type="entry name" value="EF_Hand_1_Ca_BS"/>
</dbReference>
<gene>
    <name evidence="3" type="ORF">OKIOD_LOCUS13728</name>
</gene>
<dbReference type="InterPro" id="IPR011992">
    <property type="entry name" value="EF-hand-dom_pair"/>
</dbReference>
<dbReference type="SUPFAM" id="SSF47473">
    <property type="entry name" value="EF-hand"/>
    <property type="match status" value="1"/>
</dbReference>
<evidence type="ECO:0000256" key="1">
    <source>
        <dbReference type="ARBA" id="ARBA00022837"/>
    </source>
</evidence>
<evidence type="ECO:0000256" key="2">
    <source>
        <dbReference type="SAM" id="SignalP"/>
    </source>
</evidence>
<organism evidence="3 4">
    <name type="scientific">Oikopleura dioica</name>
    <name type="common">Tunicate</name>
    <dbReference type="NCBI Taxonomy" id="34765"/>
    <lineage>
        <taxon>Eukaryota</taxon>
        <taxon>Metazoa</taxon>
        <taxon>Chordata</taxon>
        <taxon>Tunicata</taxon>
        <taxon>Appendicularia</taxon>
        <taxon>Copelata</taxon>
        <taxon>Oikopleuridae</taxon>
        <taxon>Oikopleura</taxon>
    </lineage>
</organism>
<keyword evidence="2" id="KW-0732">Signal</keyword>
<accession>A0ABN7T4J6</accession>
<evidence type="ECO:0000313" key="4">
    <source>
        <dbReference type="Proteomes" id="UP001158576"/>
    </source>
</evidence>
<dbReference type="PROSITE" id="PS00018">
    <property type="entry name" value="EF_HAND_1"/>
    <property type="match status" value="2"/>
</dbReference>
<sequence>MKLASGLLGLTSFAAAGATEQWLVNTWWEKAVEVFQFTESNWGDFSSAVNAQPQSFFEPAWNFCNENGDDVISIPEFKSCGKRISEYLGTSNSGFDQGAGIVAKYWYYVDQDESNDLSWDEWRYAQSAFAAIDSLVVLEAFDADENGLMDSAELRAWRLAMQEMLSEYGWQPNAEHVAAVTAAWAQSQTDDDPFSASMVELARFTMLMWNAFLQ</sequence>
<reference evidence="3 4" key="1">
    <citation type="submission" date="2021-04" db="EMBL/GenBank/DDBJ databases">
        <authorList>
            <person name="Bliznina A."/>
        </authorList>
    </citation>
    <scope>NUCLEOTIDE SEQUENCE [LARGE SCALE GENOMIC DNA]</scope>
</reference>
<keyword evidence="1" id="KW-0106">Calcium</keyword>
<evidence type="ECO:0000313" key="3">
    <source>
        <dbReference type="EMBL" id="CAG5110577.1"/>
    </source>
</evidence>
<dbReference type="Proteomes" id="UP001158576">
    <property type="component" value="Chromosome 2"/>
</dbReference>